<dbReference type="Pfam" id="PF11000">
    <property type="entry name" value="DUF2840"/>
    <property type="match status" value="1"/>
</dbReference>
<evidence type="ECO:0000313" key="3">
    <source>
        <dbReference type="Proteomes" id="UP000058599"/>
    </source>
</evidence>
<reference evidence="2 3" key="1">
    <citation type="journal article" date="2016" name="BMC Genomics">
        <title>Genomic analysis of the nitrate-respiring Sphingopyxis granuli (formerly Sphingomonas macrogoltabida) strain TFA.</title>
        <authorList>
            <person name="Garcia-Romero I."/>
            <person name="Perez-Pulido A.J."/>
            <person name="Gonzalez-Flores Y.E."/>
            <person name="Reyes-Ramirez F."/>
            <person name="Santero E."/>
            <person name="Floriano B."/>
        </authorList>
    </citation>
    <scope>NUCLEOTIDE SEQUENCE [LARGE SCALE GENOMIC DNA]</scope>
    <source>
        <strain evidence="2 3">TFA</strain>
    </source>
</reference>
<accession>A0AA86L439</accession>
<dbReference type="EMBL" id="CP012199">
    <property type="protein sequence ID" value="AMG75531.1"/>
    <property type="molecule type" value="Genomic_DNA"/>
</dbReference>
<proteinExistence type="predicted"/>
<sequence length="171" mass="18951">MRAPAAPRPPKAAPEVDPTGVGAASTASGLTDVEMTWIEQRLEQWIRFGRVAAEHIVNRRTRVVSFRPGATFAFVRWTSNDFGTIHSNIAIVTAVVAGSPYSTYPYVRPGGELLLRIHGWPKVEQVLKAIDAIEASGVDPCDVAPDHWRHIGSQLAAVRRQHQWHRFEVVI</sequence>
<dbReference type="KEGG" id="sgi:SGRAN_3188"/>
<protein>
    <submittedName>
        <fullName evidence="2">Glycosidase</fullName>
    </submittedName>
</protein>
<dbReference type="AlphaFoldDB" id="A0AA86L439"/>
<feature type="region of interest" description="Disordered" evidence="1">
    <location>
        <begin position="1"/>
        <end position="25"/>
    </location>
</feature>
<dbReference type="GO" id="GO:0016798">
    <property type="term" value="F:hydrolase activity, acting on glycosyl bonds"/>
    <property type="evidence" value="ECO:0007669"/>
    <property type="project" value="UniProtKB-KW"/>
</dbReference>
<gene>
    <name evidence="2" type="ORF">SGRAN_3188</name>
</gene>
<dbReference type="RefSeq" id="WP_082737304.1">
    <property type="nucleotide sequence ID" value="NZ_CP012199.1"/>
</dbReference>
<feature type="compositionally biased region" description="Pro residues" evidence="1">
    <location>
        <begin position="1"/>
        <end position="12"/>
    </location>
</feature>
<keyword evidence="3" id="KW-1185">Reference proteome</keyword>
<keyword evidence="2" id="KW-0326">Glycosidase</keyword>
<name>A0AA86L439_9SPHN</name>
<keyword evidence="2" id="KW-0378">Hydrolase</keyword>
<evidence type="ECO:0000313" key="2">
    <source>
        <dbReference type="EMBL" id="AMG75531.1"/>
    </source>
</evidence>
<dbReference type="Proteomes" id="UP000058599">
    <property type="component" value="Chromosome"/>
</dbReference>
<organism evidence="2 3">
    <name type="scientific">Sphingopyxis granuli</name>
    <dbReference type="NCBI Taxonomy" id="267128"/>
    <lineage>
        <taxon>Bacteria</taxon>
        <taxon>Pseudomonadati</taxon>
        <taxon>Pseudomonadota</taxon>
        <taxon>Alphaproteobacteria</taxon>
        <taxon>Sphingomonadales</taxon>
        <taxon>Sphingomonadaceae</taxon>
        <taxon>Sphingopyxis</taxon>
    </lineage>
</organism>
<dbReference type="InterPro" id="IPR021263">
    <property type="entry name" value="DUF2840"/>
</dbReference>
<evidence type="ECO:0000256" key="1">
    <source>
        <dbReference type="SAM" id="MobiDB-lite"/>
    </source>
</evidence>